<accession>A0ABT5FD28</accession>
<keyword evidence="3" id="KW-1185">Reference proteome</keyword>
<feature type="compositionally biased region" description="Acidic residues" evidence="1">
    <location>
        <begin position="1"/>
        <end position="21"/>
    </location>
</feature>
<reference evidence="2 3" key="1">
    <citation type="submission" date="2023-01" db="EMBL/GenBank/DDBJ databases">
        <title>Psychrosphaera sp. nov., isolated from marine algae.</title>
        <authorList>
            <person name="Bayburt H."/>
            <person name="Choi B.J."/>
            <person name="Kim J.M."/>
            <person name="Choi D.G."/>
            <person name="Jeon C.O."/>
        </authorList>
    </citation>
    <scope>NUCLEOTIDE SEQUENCE [LARGE SCALE GENOMIC DNA]</scope>
    <source>
        <strain evidence="2 3">G1-22</strain>
    </source>
</reference>
<evidence type="ECO:0000256" key="1">
    <source>
        <dbReference type="SAM" id="MobiDB-lite"/>
    </source>
</evidence>
<proteinExistence type="predicted"/>
<feature type="region of interest" description="Disordered" evidence="1">
    <location>
        <begin position="1"/>
        <end position="64"/>
    </location>
</feature>
<evidence type="ECO:0000313" key="2">
    <source>
        <dbReference type="EMBL" id="MDC2889458.1"/>
    </source>
</evidence>
<feature type="compositionally biased region" description="Acidic residues" evidence="1">
    <location>
        <begin position="41"/>
        <end position="63"/>
    </location>
</feature>
<gene>
    <name evidence="2" type="ORF">PN838_12575</name>
</gene>
<name>A0ABT5FD28_9GAMM</name>
<evidence type="ECO:0000313" key="3">
    <source>
        <dbReference type="Proteomes" id="UP001528411"/>
    </source>
</evidence>
<sequence>MTTEADDIDQNEEEEEEETQEESTSSTVATTTVVASITVEADSDSEENTEAEDEAEIDSEVEQSQEVATTVEENADNLIEDESFLATDDFNSLDTTPIEELLAERTGDFTYNQLANSSLESSVGPVSNFQVAMTIDFDKGTVPEGNMSFDDAGGEWFATFDGVINIDEIDLDITYASHGDNLADGDIEVDFLDGLDSIIGDFTLEEIANPDINVKGTFTIK</sequence>
<organism evidence="2 3">
    <name type="scientific">Psychrosphaera algicola</name>
    <dbReference type="NCBI Taxonomy" id="3023714"/>
    <lineage>
        <taxon>Bacteria</taxon>
        <taxon>Pseudomonadati</taxon>
        <taxon>Pseudomonadota</taxon>
        <taxon>Gammaproteobacteria</taxon>
        <taxon>Alteromonadales</taxon>
        <taxon>Pseudoalteromonadaceae</taxon>
        <taxon>Psychrosphaera</taxon>
    </lineage>
</organism>
<feature type="compositionally biased region" description="Low complexity" evidence="1">
    <location>
        <begin position="22"/>
        <end position="40"/>
    </location>
</feature>
<dbReference type="RefSeq" id="WP_272180886.1">
    <property type="nucleotide sequence ID" value="NZ_JAQOMS010000002.1"/>
</dbReference>
<dbReference type="Proteomes" id="UP001528411">
    <property type="component" value="Unassembled WGS sequence"/>
</dbReference>
<protein>
    <submittedName>
        <fullName evidence="2">Uncharacterized protein</fullName>
    </submittedName>
</protein>
<comment type="caution">
    <text evidence="2">The sequence shown here is derived from an EMBL/GenBank/DDBJ whole genome shotgun (WGS) entry which is preliminary data.</text>
</comment>
<dbReference type="EMBL" id="JAQOMS010000002">
    <property type="protein sequence ID" value="MDC2889458.1"/>
    <property type="molecule type" value="Genomic_DNA"/>
</dbReference>